<reference evidence="2" key="2">
    <citation type="journal article" date="2024" name="Plant">
        <title>Genomic evolution and insights into agronomic trait innovations of Sesamum species.</title>
        <authorList>
            <person name="Miao H."/>
            <person name="Wang L."/>
            <person name="Qu L."/>
            <person name="Liu H."/>
            <person name="Sun Y."/>
            <person name="Le M."/>
            <person name="Wang Q."/>
            <person name="Wei S."/>
            <person name="Zheng Y."/>
            <person name="Lin W."/>
            <person name="Duan Y."/>
            <person name="Cao H."/>
            <person name="Xiong S."/>
            <person name="Wang X."/>
            <person name="Wei L."/>
            <person name="Li C."/>
            <person name="Ma Q."/>
            <person name="Ju M."/>
            <person name="Zhao R."/>
            <person name="Li G."/>
            <person name="Mu C."/>
            <person name="Tian Q."/>
            <person name="Mei H."/>
            <person name="Zhang T."/>
            <person name="Gao T."/>
            <person name="Zhang H."/>
        </authorList>
    </citation>
    <scope>NUCLEOTIDE SEQUENCE</scope>
    <source>
        <strain evidence="2">KEN1</strain>
    </source>
</reference>
<evidence type="ECO:0000256" key="1">
    <source>
        <dbReference type="SAM" id="MobiDB-lite"/>
    </source>
</evidence>
<gene>
    <name evidence="2" type="ORF">Slati_0943800</name>
</gene>
<protein>
    <submittedName>
        <fullName evidence="2">Uncharacterized protein</fullName>
    </submittedName>
</protein>
<proteinExistence type="predicted"/>
<feature type="region of interest" description="Disordered" evidence="1">
    <location>
        <begin position="51"/>
        <end position="73"/>
    </location>
</feature>
<accession>A0AAW2XTI5</accession>
<reference evidence="2" key="1">
    <citation type="submission" date="2020-06" db="EMBL/GenBank/DDBJ databases">
        <authorList>
            <person name="Li T."/>
            <person name="Hu X."/>
            <person name="Zhang T."/>
            <person name="Song X."/>
            <person name="Zhang H."/>
            <person name="Dai N."/>
            <person name="Sheng W."/>
            <person name="Hou X."/>
            <person name="Wei L."/>
        </authorList>
    </citation>
    <scope>NUCLEOTIDE SEQUENCE</scope>
    <source>
        <strain evidence="2">KEN1</strain>
        <tissue evidence="2">Leaf</tissue>
    </source>
</reference>
<evidence type="ECO:0000313" key="2">
    <source>
        <dbReference type="EMBL" id="KAL0456046.1"/>
    </source>
</evidence>
<feature type="region of interest" description="Disordered" evidence="1">
    <location>
        <begin position="104"/>
        <end position="125"/>
    </location>
</feature>
<name>A0AAW2XTI5_9LAMI</name>
<organism evidence="2">
    <name type="scientific">Sesamum latifolium</name>
    <dbReference type="NCBI Taxonomy" id="2727402"/>
    <lineage>
        <taxon>Eukaryota</taxon>
        <taxon>Viridiplantae</taxon>
        <taxon>Streptophyta</taxon>
        <taxon>Embryophyta</taxon>
        <taxon>Tracheophyta</taxon>
        <taxon>Spermatophyta</taxon>
        <taxon>Magnoliopsida</taxon>
        <taxon>eudicotyledons</taxon>
        <taxon>Gunneridae</taxon>
        <taxon>Pentapetalae</taxon>
        <taxon>asterids</taxon>
        <taxon>lamiids</taxon>
        <taxon>Lamiales</taxon>
        <taxon>Pedaliaceae</taxon>
        <taxon>Sesamum</taxon>
    </lineage>
</organism>
<sequence>MENPTNVADKQKTPDTSGNIQALQVVTGVSPAPTVIGPPTATLTQATHLPRAVGPMADPPRHSTSSDTSAEEISPARLGAIQQIVSAAIREQVAALAPARIATPSDVGAPEEEPGEAVPIPAPPTVRRLDIPSSIPQEFPAHWLARLECL</sequence>
<comment type="caution">
    <text evidence="2">The sequence shown here is derived from an EMBL/GenBank/DDBJ whole genome shotgun (WGS) entry which is preliminary data.</text>
</comment>
<dbReference type="EMBL" id="JACGWN010000003">
    <property type="protein sequence ID" value="KAL0456046.1"/>
    <property type="molecule type" value="Genomic_DNA"/>
</dbReference>
<dbReference type="AlphaFoldDB" id="A0AAW2XTI5"/>